<dbReference type="PANTHER" id="PTHR10876:SF0">
    <property type="entry name" value="ZINC FINGER PROTEIN ZPR1"/>
    <property type="match status" value="1"/>
</dbReference>
<dbReference type="InterPro" id="IPR056180">
    <property type="entry name" value="ZPR1_jr_dom"/>
</dbReference>
<accession>A0A3S3PLV5</accession>
<gene>
    <name evidence="8" type="ORF">B4U79_01404</name>
    <name evidence="6" type="ORF">B4U79_08019</name>
    <name evidence="7" type="ORF">B4U79_15324</name>
</gene>
<dbReference type="Gene3D" id="2.20.25.420">
    <property type="entry name" value="ZPR1, zinc finger domain"/>
    <property type="match status" value="2"/>
</dbReference>
<dbReference type="AlphaFoldDB" id="A0A3S3PLV5"/>
<reference evidence="7" key="2">
    <citation type="submission" date="2018-11" db="EMBL/GenBank/DDBJ databases">
        <title>Trombidioid mite genomics.</title>
        <authorList>
            <person name="Dong X."/>
        </authorList>
    </citation>
    <scope>NUCLEOTIDE SEQUENCE</scope>
    <source>
        <strain evidence="7">UoL-WK</strain>
    </source>
</reference>
<evidence type="ECO:0000313" key="7">
    <source>
        <dbReference type="EMBL" id="RWS12363.1"/>
    </source>
</evidence>
<reference evidence="7 9" key="1">
    <citation type="journal article" date="2018" name="Gigascience">
        <title>Genomes of trombidid mites reveal novel predicted allergens and laterally-transferred genes associated with secondary metabolism.</title>
        <authorList>
            <person name="Dong X."/>
            <person name="Chaisiri K."/>
            <person name="Xia D."/>
            <person name="Armstrong S.D."/>
            <person name="Fang Y."/>
            <person name="Donnelly M.J."/>
            <person name="Kadowaki T."/>
            <person name="McGarry J.W."/>
            <person name="Darby A.C."/>
            <person name="Makepeace B.L."/>
        </authorList>
    </citation>
    <scope>NUCLEOTIDE SEQUENCE [LARGE SCALE GENOMIC DNA]</scope>
    <source>
        <strain evidence="7">UoL-WK</strain>
    </source>
</reference>
<name>A0A3S3PLV5_9ACAR</name>
<dbReference type="EMBL" id="NCKU01000599">
    <property type="protein sequence ID" value="RWS14879.1"/>
    <property type="molecule type" value="Genomic_DNA"/>
</dbReference>
<sequence>MESEQKSNANELFVDLRKEVENENVDESNVTNIESLCLRCNQNGITKVLLTKIPFFKEVAVMSFHCDHCDWSNNELQPVSTIQPKGVIYVVNCSNEMDLNRKVVKTEWAEISIPEVEFEVKKQSGLVTTVEGVIDRAIEGLSQTMCNIPDEQSETKAKFSEFIAKMLRLKNFERKFTFILDDPTGNSFIENPLAPEADPSMQVRYYSRNLEQNKLIGCVGEGDAENDLDNELNLSNEVLVFPTNCSNCNAPCFTNMKLTSAFFSILFLTLTENYSSKAIPYFKDVIIMATNCEACGKKTNEIKSGAGIEEKGVRITKKIQNEDDLKLDVVRSDTCTILIPEIELEVSFSSNGRYTTVEGVIENIKEQLRESNPFVSGDSAAIDMQQKLEKVLQKMNNLIGLTLILDDPTGNSFIQNADENVKYERTYQQNEELGLNDMKVENYES</sequence>
<evidence type="ECO:0000256" key="2">
    <source>
        <dbReference type="ARBA" id="ARBA00022723"/>
    </source>
</evidence>
<dbReference type="InterPro" id="IPR004457">
    <property type="entry name" value="Znf_ZPR1"/>
</dbReference>
<evidence type="ECO:0000313" key="6">
    <source>
        <dbReference type="EMBL" id="RWS11630.1"/>
    </source>
</evidence>
<dbReference type="SMART" id="SM00709">
    <property type="entry name" value="Zpr1"/>
    <property type="match status" value="2"/>
</dbReference>
<dbReference type="EMBL" id="NCKU01001626">
    <property type="protein sequence ID" value="RWS11630.1"/>
    <property type="molecule type" value="Genomic_DNA"/>
</dbReference>
<dbReference type="GO" id="GO:0005634">
    <property type="term" value="C:nucleus"/>
    <property type="evidence" value="ECO:0007669"/>
    <property type="project" value="TreeGrafter"/>
</dbReference>
<comment type="similarity">
    <text evidence="1">Belongs to the ZPR1 family.</text>
</comment>
<dbReference type="GO" id="GO:0008270">
    <property type="term" value="F:zinc ion binding"/>
    <property type="evidence" value="ECO:0007669"/>
    <property type="project" value="UniProtKB-KW"/>
</dbReference>
<evidence type="ECO:0000313" key="8">
    <source>
        <dbReference type="EMBL" id="RWS14879.1"/>
    </source>
</evidence>
<dbReference type="InterPro" id="IPR042451">
    <property type="entry name" value="ZPR1_A/B_dom"/>
</dbReference>
<evidence type="ECO:0000256" key="3">
    <source>
        <dbReference type="ARBA" id="ARBA00022771"/>
    </source>
</evidence>
<keyword evidence="3" id="KW-0863">Zinc-finger</keyword>
<keyword evidence="4" id="KW-0862">Zinc</keyword>
<dbReference type="InterPro" id="IPR040141">
    <property type="entry name" value="ZPR1"/>
</dbReference>
<dbReference type="Pfam" id="PF22794">
    <property type="entry name" value="jr-ZPR1"/>
    <property type="match status" value="2"/>
</dbReference>
<protein>
    <submittedName>
        <fullName evidence="7">Zinc finger protein ZPR1-like protein</fullName>
    </submittedName>
</protein>
<dbReference type="OrthoDB" id="308464at2759"/>
<dbReference type="Pfam" id="PF03367">
    <property type="entry name" value="Zn_ribbon_ZPR1"/>
    <property type="match status" value="3"/>
</dbReference>
<evidence type="ECO:0000256" key="4">
    <source>
        <dbReference type="ARBA" id="ARBA00022833"/>
    </source>
</evidence>
<evidence type="ECO:0000259" key="5">
    <source>
        <dbReference type="SMART" id="SM00709"/>
    </source>
</evidence>
<dbReference type="Gene3D" id="2.60.120.1040">
    <property type="entry name" value="ZPR1, A/B domain"/>
    <property type="match status" value="2"/>
</dbReference>
<dbReference type="STRING" id="1965070.A0A3S3PLV5"/>
<evidence type="ECO:0000256" key="1">
    <source>
        <dbReference type="ARBA" id="ARBA00008354"/>
    </source>
</evidence>
<dbReference type="PANTHER" id="PTHR10876">
    <property type="entry name" value="ZINC FINGER PROTEIN ZPR1"/>
    <property type="match status" value="1"/>
</dbReference>
<keyword evidence="2" id="KW-0479">Metal-binding</keyword>
<comment type="caution">
    <text evidence="7">The sequence shown here is derived from an EMBL/GenBank/DDBJ whole genome shotgun (WGS) entry which is preliminary data.</text>
</comment>
<dbReference type="NCBIfam" id="TIGR00310">
    <property type="entry name" value="ZPR1_znf"/>
    <property type="match status" value="2"/>
</dbReference>
<dbReference type="EMBL" id="NCKU01001343">
    <property type="protein sequence ID" value="RWS12363.1"/>
    <property type="molecule type" value="Genomic_DNA"/>
</dbReference>
<keyword evidence="9" id="KW-1185">Reference proteome</keyword>
<proteinExistence type="inferred from homology"/>
<dbReference type="Proteomes" id="UP000285301">
    <property type="component" value="Unassembled WGS sequence"/>
</dbReference>
<feature type="domain" description="Zinc finger ZPR1-type" evidence="5">
    <location>
        <begin position="243"/>
        <end position="416"/>
    </location>
</feature>
<feature type="domain" description="Zinc finger ZPR1-type" evidence="5">
    <location>
        <begin position="35"/>
        <end position="191"/>
    </location>
</feature>
<organism evidence="7 9">
    <name type="scientific">Dinothrombium tinctorium</name>
    <dbReference type="NCBI Taxonomy" id="1965070"/>
    <lineage>
        <taxon>Eukaryota</taxon>
        <taxon>Metazoa</taxon>
        <taxon>Ecdysozoa</taxon>
        <taxon>Arthropoda</taxon>
        <taxon>Chelicerata</taxon>
        <taxon>Arachnida</taxon>
        <taxon>Acari</taxon>
        <taxon>Acariformes</taxon>
        <taxon>Trombidiformes</taxon>
        <taxon>Prostigmata</taxon>
        <taxon>Anystina</taxon>
        <taxon>Parasitengona</taxon>
        <taxon>Trombidioidea</taxon>
        <taxon>Trombidiidae</taxon>
        <taxon>Dinothrombium</taxon>
    </lineage>
</organism>
<evidence type="ECO:0000313" key="9">
    <source>
        <dbReference type="Proteomes" id="UP000285301"/>
    </source>
</evidence>
<dbReference type="FunFam" id="2.20.25.420:FF:000001">
    <property type="entry name" value="Zinc finger protein ZPR1"/>
    <property type="match status" value="1"/>
</dbReference>
<dbReference type="InterPro" id="IPR042452">
    <property type="entry name" value="ZPR1_Znf1/2"/>
</dbReference>